<evidence type="ECO:0000256" key="1">
    <source>
        <dbReference type="ARBA" id="ARBA00002190"/>
    </source>
</evidence>
<evidence type="ECO:0000313" key="8">
    <source>
        <dbReference type="EMBL" id="GLL01794.1"/>
    </source>
</evidence>
<dbReference type="InterPro" id="IPR001584">
    <property type="entry name" value="Integrase_cat-core"/>
</dbReference>
<keyword evidence="9" id="KW-1185">Reference proteome</keyword>
<evidence type="ECO:0000256" key="6">
    <source>
        <dbReference type="SAM" id="MobiDB-lite"/>
    </source>
</evidence>
<feature type="domain" description="Integrase catalytic" evidence="7">
    <location>
        <begin position="228"/>
        <end position="383"/>
    </location>
</feature>
<dbReference type="AlphaFoldDB" id="A0A9W6KM20"/>
<dbReference type="PANTHER" id="PTHR10948:SF23">
    <property type="entry name" value="TRANSPOSASE INSI FOR INSERTION SEQUENCE ELEMENT IS30A-RELATED"/>
    <property type="match status" value="1"/>
</dbReference>
<dbReference type="RefSeq" id="WP_261963608.1">
    <property type="nucleotide sequence ID" value="NZ_BAAAXA010000003.1"/>
</dbReference>
<comment type="function">
    <text evidence="1">Required for the transposition of the insertion element.</text>
</comment>
<dbReference type="InterPro" id="IPR025246">
    <property type="entry name" value="IS30-like_HTH"/>
</dbReference>
<evidence type="ECO:0000256" key="2">
    <source>
        <dbReference type="ARBA" id="ARBA00006363"/>
    </source>
</evidence>
<dbReference type="GO" id="GO:0004803">
    <property type="term" value="F:transposase activity"/>
    <property type="evidence" value="ECO:0007669"/>
    <property type="project" value="InterPro"/>
</dbReference>
<protein>
    <submittedName>
        <fullName evidence="8">IS30 family transposase</fullName>
    </submittedName>
</protein>
<dbReference type="GO" id="GO:0003677">
    <property type="term" value="F:DNA binding"/>
    <property type="evidence" value="ECO:0007669"/>
    <property type="project" value="UniProtKB-KW"/>
</dbReference>
<evidence type="ECO:0000256" key="5">
    <source>
        <dbReference type="ARBA" id="ARBA00023172"/>
    </source>
</evidence>
<evidence type="ECO:0000256" key="4">
    <source>
        <dbReference type="ARBA" id="ARBA00023125"/>
    </source>
</evidence>
<dbReference type="Pfam" id="PF00665">
    <property type="entry name" value="rve"/>
    <property type="match status" value="1"/>
</dbReference>
<evidence type="ECO:0000259" key="7">
    <source>
        <dbReference type="PROSITE" id="PS50994"/>
    </source>
</evidence>
<dbReference type="EMBL" id="BSFP01000018">
    <property type="protein sequence ID" value="GLL01794.1"/>
    <property type="molecule type" value="Genomic_DNA"/>
</dbReference>
<dbReference type="InterPro" id="IPR053392">
    <property type="entry name" value="Transposase_IS30-like"/>
</dbReference>
<feature type="region of interest" description="Disordered" evidence="6">
    <location>
        <begin position="99"/>
        <end position="124"/>
    </location>
</feature>
<dbReference type="PANTHER" id="PTHR10948">
    <property type="entry name" value="TRANSPOSASE"/>
    <property type="match status" value="1"/>
</dbReference>
<dbReference type="InterPro" id="IPR001598">
    <property type="entry name" value="Transposase_IS30_CS"/>
</dbReference>
<dbReference type="GO" id="GO:0005829">
    <property type="term" value="C:cytosol"/>
    <property type="evidence" value="ECO:0007669"/>
    <property type="project" value="TreeGrafter"/>
</dbReference>
<sequence>MVVERAVYLQLVERGVRTGEACRLVGVAERTGWRWRREAVAAAAAASAAGWPSRVVSARYLSLDERVVIGDRLRAGASPAAIAAELGRPRSTISREIARNQDPSGGGYQPFAAQQRAEARRPRPKLRKLATAPVLRDLVQDLLQDRLSPQQVAARLRHQHPDRQELHVSHETIYQALYVQGRGALRRELATALRTGRAVRRPRSTTTRPPRFTAPMLMISDRPAEADDRAVPGHWEGDLIIGKDGQSAIGTLVERATRYVLLVHLGTRGRSAEVVRDALLDTVATLPQHLKRSLTWDQGAEMALHHQFTLAADMPVYFCDPHSPWQRGSNENTNGLLRQYFPKGTDLAGHSREHLTAVAAQLNRRPRQTLGWDTPAERLTKVLTVTS</sequence>
<dbReference type="GO" id="GO:0015074">
    <property type="term" value="P:DNA integration"/>
    <property type="evidence" value="ECO:0007669"/>
    <property type="project" value="InterPro"/>
</dbReference>
<keyword evidence="4" id="KW-0238">DNA-binding</keyword>
<evidence type="ECO:0000313" key="9">
    <source>
        <dbReference type="Proteomes" id="UP001143480"/>
    </source>
</evidence>
<evidence type="ECO:0000256" key="3">
    <source>
        <dbReference type="ARBA" id="ARBA00022578"/>
    </source>
</evidence>
<proteinExistence type="inferred from homology"/>
<name>A0A9W6KM20_9ACTN</name>
<dbReference type="SUPFAM" id="SSF53098">
    <property type="entry name" value="Ribonuclease H-like"/>
    <property type="match status" value="1"/>
</dbReference>
<dbReference type="InterPro" id="IPR036397">
    <property type="entry name" value="RNaseH_sf"/>
</dbReference>
<dbReference type="NCBIfam" id="NF033563">
    <property type="entry name" value="transpos_IS30"/>
    <property type="match status" value="1"/>
</dbReference>
<dbReference type="Proteomes" id="UP001143480">
    <property type="component" value="Unassembled WGS sequence"/>
</dbReference>
<dbReference type="PROSITE" id="PS01043">
    <property type="entry name" value="TRANSPOSASE_IS30"/>
    <property type="match status" value="1"/>
</dbReference>
<keyword evidence="5" id="KW-0233">DNA recombination</keyword>
<dbReference type="InterPro" id="IPR051917">
    <property type="entry name" value="Transposase-Integrase"/>
</dbReference>
<dbReference type="GO" id="GO:0006313">
    <property type="term" value="P:DNA transposition"/>
    <property type="evidence" value="ECO:0007669"/>
    <property type="project" value="InterPro"/>
</dbReference>
<reference evidence="8" key="1">
    <citation type="journal article" date="2014" name="Int. J. Syst. Evol. Microbiol.">
        <title>Complete genome sequence of Corynebacterium casei LMG S-19264T (=DSM 44701T), isolated from a smear-ripened cheese.</title>
        <authorList>
            <consortium name="US DOE Joint Genome Institute (JGI-PGF)"/>
            <person name="Walter F."/>
            <person name="Albersmeier A."/>
            <person name="Kalinowski J."/>
            <person name="Ruckert C."/>
        </authorList>
    </citation>
    <scope>NUCLEOTIDE SEQUENCE</scope>
    <source>
        <strain evidence="8">VKM Ac-1321</strain>
    </source>
</reference>
<comment type="similarity">
    <text evidence="2">Belongs to the transposase IS30 family.</text>
</comment>
<keyword evidence="3" id="KW-0815">Transposition</keyword>
<reference evidence="8" key="2">
    <citation type="submission" date="2023-01" db="EMBL/GenBank/DDBJ databases">
        <authorList>
            <person name="Sun Q."/>
            <person name="Evtushenko L."/>
        </authorList>
    </citation>
    <scope>NUCLEOTIDE SEQUENCE</scope>
    <source>
        <strain evidence="8">VKM Ac-1321</strain>
    </source>
</reference>
<dbReference type="InterPro" id="IPR012337">
    <property type="entry name" value="RNaseH-like_sf"/>
</dbReference>
<dbReference type="Gene3D" id="3.30.420.10">
    <property type="entry name" value="Ribonuclease H-like superfamily/Ribonuclease H"/>
    <property type="match status" value="1"/>
</dbReference>
<comment type="caution">
    <text evidence="8">The sequence shown here is derived from an EMBL/GenBank/DDBJ whole genome shotgun (WGS) entry which is preliminary data.</text>
</comment>
<gene>
    <name evidence="8" type="ORF">GCM10017581_035360</name>
</gene>
<accession>A0A9W6KM20</accession>
<dbReference type="Pfam" id="PF13936">
    <property type="entry name" value="HTH_38"/>
    <property type="match status" value="1"/>
</dbReference>
<organism evidence="8 9">
    <name type="scientific">Dactylosporangium matsuzakiense</name>
    <dbReference type="NCBI Taxonomy" id="53360"/>
    <lineage>
        <taxon>Bacteria</taxon>
        <taxon>Bacillati</taxon>
        <taxon>Actinomycetota</taxon>
        <taxon>Actinomycetes</taxon>
        <taxon>Micromonosporales</taxon>
        <taxon>Micromonosporaceae</taxon>
        <taxon>Dactylosporangium</taxon>
    </lineage>
</organism>
<dbReference type="PROSITE" id="PS50994">
    <property type="entry name" value="INTEGRASE"/>
    <property type="match status" value="1"/>
</dbReference>